<proteinExistence type="predicted"/>
<reference evidence="2 3" key="1">
    <citation type="submission" date="2021-01" db="EMBL/GenBank/DDBJ databases">
        <title>Whole genome shotgun sequence of Actinoplanes deccanensis NBRC 13994.</title>
        <authorList>
            <person name="Komaki H."/>
            <person name="Tamura T."/>
        </authorList>
    </citation>
    <scope>NUCLEOTIDE SEQUENCE [LARGE SCALE GENOMIC DNA]</scope>
    <source>
        <strain evidence="2 3">NBRC 13994</strain>
    </source>
</reference>
<name>A0ABQ3YM62_9ACTN</name>
<keyword evidence="3" id="KW-1185">Reference proteome</keyword>
<organism evidence="2 3">
    <name type="scientific">Paractinoplanes deccanensis</name>
    <dbReference type="NCBI Taxonomy" id="113561"/>
    <lineage>
        <taxon>Bacteria</taxon>
        <taxon>Bacillati</taxon>
        <taxon>Actinomycetota</taxon>
        <taxon>Actinomycetes</taxon>
        <taxon>Micromonosporales</taxon>
        <taxon>Micromonosporaceae</taxon>
        <taxon>Paractinoplanes</taxon>
    </lineage>
</organism>
<feature type="transmembrane region" description="Helical" evidence="1">
    <location>
        <begin position="38"/>
        <end position="61"/>
    </location>
</feature>
<keyword evidence="1" id="KW-1133">Transmembrane helix</keyword>
<keyword evidence="1" id="KW-0812">Transmembrane</keyword>
<dbReference type="RefSeq" id="WP_203778269.1">
    <property type="nucleotide sequence ID" value="NZ_BAAABO010000034.1"/>
</dbReference>
<evidence type="ECO:0000313" key="3">
    <source>
        <dbReference type="Proteomes" id="UP000609879"/>
    </source>
</evidence>
<sequence>MPDKAARKPPVWVRATVLLLCGASLVFLLVSFDGMGMTTLVLLKVLAFVVFLFVISTYVYFRHGRLLQQTSRAPHVIGLPAEQAFKLQKSAVSDTDVSLAQAKLFASTIIAPAIAGCESSKSTNRANGP</sequence>
<feature type="transmembrane region" description="Helical" evidence="1">
    <location>
        <begin position="12"/>
        <end position="32"/>
    </location>
</feature>
<dbReference type="EMBL" id="BOMI01000228">
    <property type="protein sequence ID" value="GID81052.1"/>
    <property type="molecule type" value="Genomic_DNA"/>
</dbReference>
<keyword evidence="1" id="KW-0472">Membrane</keyword>
<protein>
    <submittedName>
        <fullName evidence="2">Uncharacterized protein</fullName>
    </submittedName>
</protein>
<accession>A0ABQ3YM62</accession>
<evidence type="ECO:0000256" key="1">
    <source>
        <dbReference type="SAM" id="Phobius"/>
    </source>
</evidence>
<dbReference type="Proteomes" id="UP000609879">
    <property type="component" value="Unassembled WGS sequence"/>
</dbReference>
<comment type="caution">
    <text evidence="2">The sequence shown here is derived from an EMBL/GenBank/DDBJ whole genome shotgun (WGS) entry which is preliminary data.</text>
</comment>
<evidence type="ECO:0000313" key="2">
    <source>
        <dbReference type="EMBL" id="GID81052.1"/>
    </source>
</evidence>
<gene>
    <name evidence="2" type="ORF">Ade02nite_96930</name>
</gene>